<dbReference type="OrthoDB" id="9808437at2"/>
<organism evidence="2">
    <name type="scientific">Mizugakiibacter sediminis</name>
    <dbReference type="NCBI Taxonomy" id="1475481"/>
    <lineage>
        <taxon>Bacteria</taxon>
        <taxon>Pseudomonadati</taxon>
        <taxon>Pseudomonadota</taxon>
        <taxon>Gammaproteobacteria</taxon>
        <taxon>Lysobacterales</taxon>
        <taxon>Rhodanobacteraceae</taxon>
        <taxon>Mizugakiibacter</taxon>
    </lineage>
</organism>
<dbReference type="AlphaFoldDB" id="A0A0K8QLM2"/>
<dbReference type="InterPro" id="IPR021005">
    <property type="entry name" value="Znf_CGNR"/>
</dbReference>
<dbReference type="Pfam" id="PF07336">
    <property type="entry name" value="ABATE"/>
    <property type="match status" value="1"/>
</dbReference>
<name>A0A0K8QLM2_9GAMM</name>
<dbReference type="PANTHER" id="PTHR35525:SF3">
    <property type="entry name" value="BLL6575 PROTEIN"/>
    <property type="match status" value="1"/>
</dbReference>
<feature type="domain" description="Zinc finger CGNR" evidence="1">
    <location>
        <begin position="157"/>
        <end position="201"/>
    </location>
</feature>
<dbReference type="Proteomes" id="UP000253740">
    <property type="component" value="Unassembled WGS sequence"/>
</dbReference>
<accession>A0A0K8QLM2</accession>
<dbReference type="Gene3D" id="1.10.3300.10">
    <property type="entry name" value="Jann2411-like domain"/>
    <property type="match status" value="1"/>
</dbReference>
<dbReference type="EMBL" id="DF970159">
    <property type="protein sequence ID" value="GAP65327.1"/>
    <property type="molecule type" value="Genomic_DNA"/>
</dbReference>
<sequence length="203" mass="22955">MSLQPADIEVVGGRLCLDFVNTRHSHFDPQPRDYLGDYADLLRWAQDCVGALSPAQARRLARAARAHPRRTEATMAAARALRDRLYRVFEAAARGAAPDRADLDALNRALAEALAHRRLAPDAGWQWRWEPEDALELPLWQVLASAAEVLTGDDLSRLKQCPAPDGCGWLFYDVSKNRSRRWCSMRTCGNPAKVRRFQQRHRA</sequence>
<dbReference type="InterPro" id="IPR023286">
    <property type="entry name" value="ABATE_dom_sf"/>
</dbReference>
<dbReference type="STRING" id="1475481.GCA_000953855_00625"/>
<dbReference type="InterPro" id="IPR010852">
    <property type="entry name" value="ABATE"/>
</dbReference>
<proteinExistence type="predicted"/>
<evidence type="ECO:0000259" key="1">
    <source>
        <dbReference type="Pfam" id="PF11706"/>
    </source>
</evidence>
<dbReference type="RefSeq" id="WP_062534999.1">
    <property type="nucleotide sequence ID" value="NZ_DF970159.1"/>
</dbReference>
<dbReference type="SUPFAM" id="SSF160904">
    <property type="entry name" value="Jann2411-like"/>
    <property type="match status" value="1"/>
</dbReference>
<keyword evidence="3" id="KW-1185">Reference proteome</keyword>
<dbReference type="Pfam" id="PF11706">
    <property type="entry name" value="zf-CGNR"/>
    <property type="match status" value="1"/>
</dbReference>
<protein>
    <recommendedName>
        <fullName evidence="1">Zinc finger CGNR domain-containing protein</fullName>
    </recommendedName>
</protein>
<evidence type="ECO:0000313" key="2">
    <source>
        <dbReference type="EMBL" id="GAP65327.1"/>
    </source>
</evidence>
<dbReference type="PANTHER" id="PTHR35525">
    <property type="entry name" value="BLL6575 PROTEIN"/>
    <property type="match status" value="1"/>
</dbReference>
<evidence type="ECO:0000313" key="3">
    <source>
        <dbReference type="Proteomes" id="UP000253740"/>
    </source>
</evidence>
<reference evidence="2" key="1">
    <citation type="submission" date="2015-08" db="EMBL/GenBank/DDBJ databases">
        <title>Complete DNA Sequence of Pseudomonas syringae pv. actinidiae, the Causal Agent of Kiwifruit Canker Disease.</title>
        <authorList>
            <person name="Rikkerink E.H.A."/>
            <person name="Fineran P.C."/>
        </authorList>
    </citation>
    <scope>NUCLEOTIDE SEQUENCE</scope>
    <source>
        <strain evidence="2">SkMP5</strain>
    </source>
</reference>
<gene>
    <name evidence="2" type="ORF">MBSD_n0616</name>
</gene>